<dbReference type="PANTHER" id="PTHR43798:SF31">
    <property type="entry name" value="AB HYDROLASE SUPERFAMILY PROTEIN YCLE"/>
    <property type="match status" value="1"/>
</dbReference>
<dbReference type="Gene3D" id="3.40.50.1820">
    <property type="entry name" value="alpha/beta hydrolase"/>
    <property type="match status" value="1"/>
</dbReference>
<dbReference type="PRINTS" id="PR00111">
    <property type="entry name" value="ABHYDROLASE"/>
</dbReference>
<organism evidence="3 4">
    <name type="scientific">Tectimicrobiota bacterium</name>
    <dbReference type="NCBI Taxonomy" id="2528274"/>
    <lineage>
        <taxon>Bacteria</taxon>
        <taxon>Pseudomonadati</taxon>
        <taxon>Nitrospinota/Tectimicrobiota group</taxon>
        <taxon>Candidatus Tectimicrobiota</taxon>
    </lineage>
</organism>
<dbReference type="Pfam" id="PF00561">
    <property type="entry name" value="Abhydrolase_1"/>
    <property type="match status" value="1"/>
</dbReference>
<gene>
    <name evidence="3" type="ORF">HYZ11_16560</name>
</gene>
<keyword evidence="1 3" id="KW-0378">Hydrolase</keyword>
<dbReference type="InterPro" id="IPR050266">
    <property type="entry name" value="AB_hydrolase_sf"/>
</dbReference>
<dbReference type="SUPFAM" id="SSF53474">
    <property type="entry name" value="alpha/beta-Hydrolases"/>
    <property type="match status" value="1"/>
</dbReference>
<dbReference type="InterPro" id="IPR000073">
    <property type="entry name" value="AB_hydrolase_1"/>
</dbReference>
<evidence type="ECO:0000259" key="2">
    <source>
        <dbReference type="Pfam" id="PF00561"/>
    </source>
</evidence>
<dbReference type="GO" id="GO:0016787">
    <property type="term" value="F:hydrolase activity"/>
    <property type="evidence" value="ECO:0007669"/>
    <property type="project" value="UniProtKB-KW"/>
</dbReference>
<name>A0A932MRN4_UNCTE</name>
<proteinExistence type="predicted"/>
<accession>A0A932MRN4</accession>
<dbReference type="PANTHER" id="PTHR43798">
    <property type="entry name" value="MONOACYLGLYCEROL LIPASE"/>
    <property type="match status" value="1"/>
</dbReference>
<sequence length="294" mass="32549">MPDIQVNGVRLNYESHGAGTPLVFVHEFAGGQKSWLDQVRFFGRRYKVVTYNARGYPPSEVPPDPAQYSQDIAVDDLASVIQGLGLAPAHVVGLSMGGYATLHLGLRYPELARSLVVAGCGYGSVPDRQEAFRREALEAARRFDEDFAGFAAAYTAGPTRLQLERKDPIAYRRFVEGFREHSPKGSANTMRGVQSRRPSVYSLEEGLRRMNVPTLILSGDEDEPCLDPGLFLKRTLPMAALITFPNAGHLINLEEPALFNRTVLDFITEVDAGRWPARDPRTKTQAALFQEKKG</sequence>
<evidence type="ECO:0000256" key="1">
    <source>
        <dbReference type="ARBA" id="ARBA00022801"/>
    </source>
</evidence>
<protein>
    <submittedName>
        <fullName evidence="3">Alpha/beta hydrolase</fullName>
    </submittedName>
</protein>
<comment type="caution">
    <text evidence="3">The sequence shown here is derived from an EMBL/GenBank/DDBJ whole genome shotgun (WGS) entry which is preliminary data.</text>
</comment>
<evidence type="ECO:0000313" key="3">
    <source>
        <dbReference type="EMBL" id="MBI3129221.1"/>
    </source>
</evidence>
<reference evidence="3" key="1">
    <citation type="submission" date="2020-07" db="EMBL/GenBank/DDBJ databases">
        <title>Huge and variable diversity of episymbiotic CPR bacteria and DPANN archaea in groundwater ecosystems.</title>
        <authorList>
            <person name="He C.Y."/>
            <person name="Keren R."/>
            <person name="Whittaker M."/>
            <person name="Farag I.F."/>
            <person name="Doudna J."/>
            <person name="Cate J.H.D."/>
            <person name="Banfield J.F."/>
        </authorList>
    </citation>
    <scope>NUCLEOTIDE SEQUENCE</scope>
    <source>
        <strain evidence="3">NC_groundwater_763_Ag_S-0.2um_68_21</strain>
    </source>
</reference>
<feature type="domain" description="AB hydrolase-1" evidence="2">
    <location>
        <begin position="21"/>
        <end position="256"/>
    </location>
</feature>
<dbReference type="EMBL" id="JACPUR010000038">
    <property type="protein sequence ID" value="MBI3129221.1"/>
    <property type="molecule type" value="Genomic_DNA"/>
</dbReference>
<dbReference type="GO" id="GO:0016020">
    <property type="term" value="C:membrane"/>
    <property type="evidence" value="ECO:0007669"/>
    <property type="project" value="TreeGrafter"/>
</dbReference>
<evidence type="ECO:0000313" key="4">
    <source>
        <dbReference type="Proteomes" id="UP000782312"/>
    </source>
</evidence>
<dbReference type="Proteomes" id="UP000782312">
    <property type="component" value="Unassembled WGS sequence"/>
</dbReference>
<dbReference type="AlphaFoldDB" id="A0A932MRN4"/>
<dbReference type="InterPro" id="IPR029058">
    <property type="entry name" value="AB_hydrolase_fold"/>
</dbReference>